<evidence type="ECO:0000313" key="6">
    <source>
        <dbReference type="EMBL" id="RZC49384.1"/>
    </source>
</evidence>
<dbReference type="AlphaFoldDB" id="A0A4Y7IKG6"/>
<dbReference type="Gramene" id="RZC49383">
    <property type="protein sequence ID" value="RZC49383"/>
    <property type="gene ID" value="C5167_017809"/>
</dbReference>
<dbReference type="PROSITE" id="PS00061">
    <property type="entry name" value="ADH_SHORT"/>
    <property type="match status" value="1"/>
</dbReference>
<dbReference type="InterPro" id="IPR045000">
    <property type="entry name" value="TR"/>
</dbReference>
<evidence type="ECO:0000256" key="1">
    <source>
        <dbReference type="ARBA" id="ARBA00022857"/>
    </source>
</evidence>
<dbReference type="OMA" id="VAITYER"/>
<dbReference type="InterPro" id="IPR002347">
    <property type="entry name" value="SDR_fam"/>
</dbReference>
<dbReference type="PANTHER" id="PTHR42898">
    <property type="entry name" value="TROPINONE REDUCTASE"/>
    <property type="match status" value="1"/>
</dbReference>
<dbReference type="Gramene" id="RZC49384">
    <property type="protein sequence ID" value="RZC49384"/>
    <property type="gene ID" value="C5167_017818"/>
</dbReference>
<dbReference type="STRING" id="3469.A0A4Y7IKG6"/>
<keyword evidence="2" id="KW-0560">Oxidoreductase</keyword>
<keyword evidence="1" id="KW-0521">NADP</keyword>
<dbReference type="EC" id="1.1.1.331" evidence="3"/>
<dbReference type="PRINTS" id="PR00081">
    <property type="entry name" value="GDHRDH"/>
</dbReference>
<organism evidence="5 7">
    <name type="scientific">Papaver somniferum</name>
    <name type="common">Opium poppy</name>
    <dbReference type="NCBI Taxonomy" id="3469"/>
    <lineage>
        <taxon>Eukaryota</taxon>
        <taxon>Viridiplantae</taxon>
        <taxon>Streptophyta</taxon>
        <taxon>Embryophyta</taxon>
        <taxon>Tracheophyta</taxon>
        <taxon>Spermatophyta</taxon>
        <taxon>Magnoliopsida</taxon>
        <taxon>Ranunculales</taxon>
        <taxon>Papaveraceae</taxon>
        <taxon>Papaveroideae</taxon>
        <taxon>Papaver</taxon>
    </lineage>
</organism>
<name>A0A4Y7IKG6_PAPSO</name>
<gene>
    <name evidence="5" type="ORF">C5167_017809</name>
    <name evidence="6" type="ORF">C5167_017818</name>
</gene>
<evidence type="ECO:0000256" key="2">
    <source>
        <dbReference type="ARBA" id="ARBA00023002"/>
    </source>
</evidence>
<dbReference type="PANTHER" id="PTHR42898:SF6">
    <property type="entry name" value="NADP-DEPENDENT MANNITOL DEHYDROGENASE"/>
    <property type="match status" value="1"/>
</dbReference>
<dbReference type="Pfam" id="PF13561">
    <property type="entry name" value="adh_short_C2"/>
    <property type="match status" value="1"/>
</dbReference>
<dbReference type="EMBL" id="CM010716">
    <property type="protein sequence ID" value="RZC49384.1"/>
    <property type="molecule type" value="Genomic_DNA"/>
</dbReference>
<dbReference type="GO" id="GO:0120529">
    <property type="term" value="F:secoisolariciresinol dehydrogenase activity"/>
    <property type="evidence" value="ECO:0007669"/>
    <property type="project" value="UniProtKB-EC"/>
</dbReference>
<dbReference type="GO" id="GO:0009807">
    <property type="term" value="P:lignan biosynthetic process"/>
    <property type="evidence" value="ECO:0007669"/>
    <property type="project" value="UniProtKB-ARBA"/>
</dbReference>
<reference evidence="5 7" key="1">
    <citation type="journal article" date="2018" name="Science">
        <title>The opium poppy genome and morphinan production.</title>
        <authorList>
            <person name="Guo L."/>
            <person name="Winzer T."/>
            <person name="Yang X."/>
            <person name="Li Y."/>
            <person name="Ning Z."/>
            <person name="He Z."/>
            <person name="Teodor R."/>
            <person name="Lu Y."/>
            <person name="Bowser T.A."/>
            <person name="Graham I.A."/>
            <person name="Ye K."/>
        </authorList>
    </citation>
    <scope>NUCLEOTIDE SEQUENCE [LARGE SCALE GENOMIC DNA]</scope>
    <source>
        <strain evidence="7">cv. HN1</strain>
        <tissue evidence="5">Leaves</tissue>
    </source>
</reference>
<keyword evidence="7" id="KW-1185">Reference proteome</keyword>
<dbReference type="FunFam" id="3.40.50.720:FF:000084">
    <property type="entry name" value="Short-chain dehydrogenase reductase"/>
    <property type="match status" value="1"/>
</dbReference>
<dbReference type="OrthoDB" id="47007at2759"/>
<dbReference type="EMBL" id="CM010716">
    <property type="protein sequence ID" value="RZC49383.1"/>
    <property type="molecule type" value="Genomic_DNA"/>
</dbReference>
<evidence type="ECO:0000256" key="4">
    <source>
        <dbReference type="ARBA" id="ARBA00071098"/>
    </source>
</evidence>
<evidence type="ECO:0000256" key="3">
    <source>
        <dbReference type="ARBA" id="ARBA00066949"/>
    </source>
</evidence>
<accession>A0A4Y7IKG6</accession>
<dbReference type="SUPFAM" id="SSF51735">
    <property type="entry name" value="NAD(P)-binding Rossmann-fold domains"/>
    <property type="match status" value="1"/>
</dbReference>
<dbReference type="Proteomes" id="UP000316621">
    <property type="component" value="Chromosome 2"/>
</dbReference>
<sequence>MASITGHHSLSRKPSRLPSPFLNTKSYNFSKFDPHSIPTKPSSSHSLQVTNLFSDSFRNLSIKNSATAIEKPISAITATKDVSPPPSVSPFKEWSLKGKIALVTGATKGIGHAIVEELAGLGAVVHMTARNEAEIQKCLKDWEKKGYQVTGSVSDASVSSDRKKLIQNISTAFKGKLDILVNNAGTAIFKETLNFTDEDHSKIFATNFDSGYYLSILAHPLLKASGSGNIVFISSVAGVVALPFVSNYASSKGAINQVTKNFACEWAKDNIRVNSVSPWSIKTPIVEREIQKEGYVERVISRTPMRRFGAPNEISPLVAFLCLPGASYITGQVICVDGGFSVNGNFPAHD</sequence>
<proteinExistence type="predicted"/>
<dbReference type="Gene3D" id="3.40.50.720">
    <property type="entry name" value="NAD(P)-binding Rossmann-like Domain"/>
    <property type="match status" value="1"/>
</dbReference>
<protein>
    <recommendedName>
        <fullName evidence="4">Secoisolariciresinol dehydrogenase</fullName>
        <ecNumber evidence="3">1.1.1.331</ecNumber>
    </recommendedName>
</protein>
<evidence type="ECO:0000313" key="5">
    <source>
        <dbReference type="EMBL" id="RZC49383.1"/>
    </source>
</evidence>
<dbReference type="PRINTS" id="PR00080">
    <property type="entry name" value="SDRFAMILY"/>
</dbReference>
<dbReference type="InterPro" id="IPR036291">
    <property type="entry name" value="NAD(P)-bd_dom_sf"/>
</dbReference>
<evidence type="ECO:0000313" key="7">
    <source>
        <dbReference type="Proteomes" id="UP000316621"/>
    </source>
</evidence>
<dbReference type="InterPro" id="IPR020904">
    <property type="entry name" value="Sc_DH/Rdtase_CS"/>
</dbReference>